<proteinExistence type="predicted"/>
<dbReference type="RefSeq" id="WP_080523564.1">
    <property type="nucleotide sequence ID" value="NZ_LPUF01000002.1"/>
</dbReference>
<dbReference type="Proteomes" id="UP000191980">
    <property type="component" value="Unassembled WGS sequence"/>
</dbReference>
<dbReference type="STRING" id="1420851.AU255_13875"/>
<gene>
    <name evidence="2" type="ORF">AU255_13875</name>
</gene>
<comment type="caution">
    <text evidence="2">The sequence shown here is derived from an EMBL/GenBank/DDBJ whole genome shotgun (WGS) entry which is preliminary data.</text>
</comment>
<dbReference type="AlphaFoldDB" id="A0A1V8M3P2"/>
<evidence type="ECO:0000256" key="1">
    <source>
        <dbReference type="SAM" id="Coils"/>
    </source>
</evidence>
<feature type="coiled-coil region" evidence="1">
    <location>
        <begin position="76"/>
        <end position="133"/>
    </location>
</feature>
<sequence>MTIQNPVIRGMFAVNLVFSATIISYPDQGYAQEQNNNEAITFWHKYAAEAQQLKEQAHQAFEKEMAHVATLKSQADADLKKAVQKAKNRVQNAEHEEFDAAISDAVKIKSKAMTQYNNKLAEAEKLKNKANAKFVNDLDKARKKIDAIGQDAKRKFDQEEAKVKLLVEGQKASDEKAHHPKAISLAESGATLSKDDLKNITELPERIQHTELSSRSIPLQEVPERPDTLFHLGDSFFGSGPISKGFELPTGAVWQPQFFPFGTYSTAVQTSDDGNQQVSEWVNSLDIYGNLNLTPTERLLIGFTPFDNNGQFSGYNIYPKGEGVDATNGHVQVLFFEGRFDSLFPGLKSPTGNWASFDFALGRQPVNYQSGILINDTIDSIGITRTSLNLFGSAEATITGLFGWNFINRSDNIRDDKAQLIGLFSTFNYAEHQIEADLVVVYDVNDSNPSNGLNFAFSSYQQLWGVLNTTFSYNQSIALNKDTTVSQTGALLLSQFNLTPPYTVDNAYMNVFWGIGEFTSAARNSNAGGPLGQVGLLFSASGLGSYGPALPSDAQNMFGGAIGYERYLGSIHRKIIFEFGGVTKDSAIALGAQFEQALGSNFLWTLGSYVSHQENHKRSVGYGVRSVFSVFF</sequence>
<evidence type="ECO:0000313" key="3">
    <source>
        <dbReference type="Proteomes" id="UP000191980"/>
    </source>
</evidence>
<dbReference type="EMBL" id="LPUF01000002">
    <property type="protein sequence ID" value="OQK16185.1"/>
    <property type="molecule type" value="Genomic_DNA"/>
</dbReference>
<evidence type="ECO:0000313" key="2">
    <source>
        <dbReference type="EMBL" id="OQK16185.1"/>
    </source>
</evidence>
<dbReference type="OrthoDB" id="7928618at2"/>
<protein>
    <submittedName>
        <fullName evidence="2">Uncharacterized protein</fullName>
    </submittedName>
</protein>
<name>A0A1V8M3P2_9GAMM</name>
<accession>A0A1V8M3P2</accession>
<reference evidence="2 3" key="1">
    <citation type="submission" date="2015-12" db="EMBL/GenBank/DDBJ databases">
        <authorList>
            <person name="Shamseldin A."/>
            <person name="Moawad H."/>
            <person name="Abd El-Rahim W.M."/>
            <person name="Sadowsky M.J."/>
        </authorList>
    </citation>
    <scope>NUCLEOTIDE SEQUENCE [LARGE SCALE GENOMIC DNA]</scope>
    <source>
        <strain evidence="2 3">WF1</strain>
    </source>
</reference>
<organism evidence="2 3">
    <name type="scientific">Methyloprofundus sedimenti</name>
    <dbReference type="NCBI Taxonomy" id="1420851"/>
    <lineage>
        <taxon>Bacteria</taxon>
        <taxon>Pseudomonadati</taxon>
        <taxon>Pseudomonadota</taxon>
        <taxon>Gammaproteobacteria</taxon>
        <taxon>Methylococcales</taxon>
        <taxon>Methylococcaceae</taxon>
        <taxon>Methyloprofundus</taxon>
    </lineage>
</organism>
<keyword evidence="3" id="KW-1185">Reference proteome</keyword>
<keyword evidence="1" id="KW-0175">Coiled coil</keyword>